<feature type="coiled-coil region" evidence="1">
    <location>
        <begin position="1"/>
        <end position="54"/>
    </location>
</feature>
<proteinExistence type="predicted"/>
<evidence type="ECO:0000256" key="2">
    <source>
        <dbReference type="SAM" id="Phobius"/>
    </source>
</evidence>
<feature type="transmembrane region" description="Helical" evidence="2">
    <location>
        <begin position="166"/>
        <end position="186"/>
    </location>
</feature>
<protein>
    <submittedName>
        <fullName evidence="3">Uncharacterized protein</fullName>
    </submittedName>
</protein>
<accession>A0A146K8A4</accession>
<keyword evidence="2" id="KW-0812">Transmembrane</keyword>
<keyword evidence="2" id="KW-0472">Membrane</keyword>
<organism evidence="3">
    <name type="scientific">Trepomonas sp. PC1</name>
    <dbReference type="NCBI Taxonomy" id="1076344"/>
    <lineage>
        <taxon>Eukaryota</taxon>
        <taxon>Metamonada</taxon>
        <taxon>Diplomonadida</taxon>
        <taxon>Hexamitidae</taxon>
        <taxon>Hexamitinae</taxon>
        <taxon>Trepomonas</taxon>
    </lineage>
</organism>
<name>A0A146K8A4_9EUKA</name>
<dbReference type="Gene3D" id="1.20.5.110">
    <property type="match status" value="1"/>
</dbReference>
<sequence length="191" mass="21715">LGALEDVITEIDLTLKQAEQNTQTKITPLAEQAMKKLQSQIQEAKNIIGQLRGQIRPQGQQMLKPREDQYQKIIKKMDSLKEKPVTEYTKEQQVAGKMVAANNMIGDSNRLMNESKQTGNEIITNLQKQNRQMEDITNTTGRISANTAESQQILALMKRKEKIVNWSLYGFCLVLIGIDAGLSYMWHKPLQ</sequence>
<keyword evidence="2" id="KW-1133">Transmembrane helix</keyword>
<dbReference type="AlphaFoldDB" id="A0A146K8A4"/>
<dbReference type="Pfam" id="PF12352">
    <property type="entry name" value="V-SNARE_C"/>
    <property type="match status" value="1"/>
</dbReference>
<gene>
    <name evidence="3" type="ORF">TPC1_14810</name>
</gene>
<dbReference type="SUPFAM" id="SSF58038">
    <property type="entry name" value="SNARE fusion complex"/>
    <property type="match status" value="1"/>
</dbReference>
<evidence type="ECO:0000256" key="1">
    <source>
        <dbReference type="SAM" id="Coils"/>
    </source>
</evidence>
<keyword evidence="1" id="KW-0175">Coiled coil</keyword>
<dbReference type="EMBL" id="GDID01003563">
    <property type="protein sequence ID" value="JAP93043.1"/>
    <property type="molecule type" value="Transcribed_RNA"/>
</dbReference>
<feature type="non-terminal residue" evidence="3">
    <location>
        <position position="1"/>
    </location>
</feature>
<reference evidence="3" key="1">
    <citation type="submission" date="2015-07" db="EMBL/GenBank/DDBJ databases">
        <title>Adaptation to a free-living lifestyle via gene acquisitions in the diplomonad Trepomonas sp. PC1.</title>
        <authorList>
            <person name="Xu F."/>
            <person name="Jerlstrom-Hultqvist J."/>
            <person name="Kolisko M."/>
            <person name="Simpson A.G.B."/>
            <person name="Roger A.J."/>
            <person name="Svard S.G."/>
            <person name="Andersson J.O."/>
        </authorList>
    </citation>
    <scope>NUCLEOTIDE SEQUENCE</scope>
    <source>
        <strain evidence="3">PC1</strain>
    </source>
</reference>
<evidence type="ECO:0000313" key="3">
    <source>
        <dbReference type="EMBL" id="JAP93043.1"/>
    </source>
</evidence>